<comment type="caution">
    <text evidence="2">The sequence shown here is derived from an EMBL/GenBank/DDBJ whole genome shotgun (WGS) entry which is preliminary data.</text>
</comment>
<evidence type="ECO:0000313" key="3">
    <source>
        <dbReference type="Proteomes" id="UP001526246"/>
    </source>
</evidence>
<sequence>MVRAVRWFLLFCVLAVAVIELKARFDRRPQDLPWTALRLDDPVGRFTAGKIAALGEAPAQCRALLAAAGTRDRAAPPRRPAPTCGYDDGMILAGGNARQGGFAPAGLVTSCPVATALLLWDERVVQPAARRHFGTSVTAFSHAGSFSCRRLYGRASGAWSEHATADAVDILGFRLTDGRTVSVLRDWPGSGQDAAFLRDARDGACRLFTTVLSPDYNAAHRDHLHLDTAYRGPGGWRACR</sequence>
<gene>
    <name evidence="2" type="ORF">OMW55_12225</name>
</gene>
<dbReference type="RefSeq" id="WP_264883479.1">
    <property type="nucleotide sequence ID" value="NZ_JAPDOB010000002.1"/>
</dbReference>
<proteinExistence type="predicted"/>
<name>A0ABT3JHZ8_9SPHN</name>
<feature type="domain" description="Extensin-like C-terminal" evidence="1">
    <location>
        <begin position="60"/>
        <end position="240"/>
    </location>
</feature>
<reference evidence="2 3" key="1">
    <citation type="submission" date="2022-10" db="EMBL/GenBank/DDBJ databases">
        <title>Sphingomonas sp.</title>
        <authorList>
            <person name="Jin C."/>
        </authorList>
    </citation>
    <scope>NUCLEOTIDE SEQUENCE [LARGE SCALE GENOMIC DNA]</scope>
    <source>
        <strain evidence="2 3">BN140010</strain>
    </source>
</reference>
<protein>
    <submittedName>
        <fullName evidence="2">Extensin family protein</fullName>
    </submittedName>
</protein>
<organism evidence="2 3">
    <name type="scientific">Sphingomonas arvum</name>
    <dbReference type="NCBI Taxonomy" id="2992113"/>
    <lineage>
        <taxon>Bacteria</taxon>
        <taxon>Pseudomonadati</taxon>
        <taxon>Pseudomonadota</taxon>
        <taxon>Alphaproteobacteria</taxon>
        <taxon>Sphingomonadales</taxon>
        <taxon>Sphingomonadaceae</taxon>
        <taxon>Sphingomonas</taxon>
    </lineage>
</organism>
<dbReference type="EMBL" id="JAPDOB010000002">
    <property type="protein sequence ID" value="MCW3798574.1"/>
    <property type="molecule type" value="Genomic_DNA"/>
</dbReference>
<evidence type="ECO:0000313" key="2">
    <source>
        <dbReference type="EMBL" id="MCW3798574.1"/>
    </source>
</evidence>
<dbReference type="Pfam" id="PF06904">
    <property type="entry name" value="Extensin-like_C"/>
    <property type="match status" value="1"/>
</dbReference>
<evidence type="ECO:0000259" key="1">
    <source>
        <dbReference type="Pfam" id="PF06904"/>
    </source>
</evidence>
<dbReference type="Proteomes" id="UP001526246">
    <property type="component" value="Unassembled WGS sequence"/>
</dbReference>
<keyword evidence="3" id="KW-1185">Reference proteome</keyword>
<dbReference type="InterPro" id="IPR009683">
    <property type="entry name" value="Extensin-like_C"/>
</dbReference>
<accession>A0ABT3JHZ8</accession>